<dbReference type="PANTHER" id="PTHR35007:SF2">
    <property type="entry name" value="PILUS ASSEMBLE PROTEIN"/>
    <property type="match status" value="1"/>
</dbReference>
<feature type="transmembrane region" description="Helical" evidence="6">
    <location>
        <begin position="96"/>
        <end position="118"/>
    </location>
</feature>
<gene>
    <name evidence="8" type="ORF">FCL42_01645</name>
</gene>
<dbReference type="RefSeq" id="WP_136861623.1">
    <property type="nucleotide sequence ID" value="NZ_SWCJ01000001.1"/>
</dbReference>
<feature type="transmembrane region" description="Helical" evidence="6">
    <location>
        <begin position="277"/>
        <end position="297"/>
    </location>
</feature>
<feature type="domain" description="Type II secretion system protein GspF" evidence="7">
    <location>
        <begin position="134"/>
        <end position="258"/>
    </location>
</feature>
<dbReference type="InterPro" id="IPR042094">
    <property type="entry name" value="T2SS_GspF_sf"/>
</dbReference>
<dbReference type="Pfam" id="PF00482">
    <property type="entry name" value="T2SSF"/>
    <property type="match status" value="1"/>
</dbReference>
<dbReference type="InterPro" id="IPR018076">
    <property type="entry name" value="T2SS_GspF_dom"/>
</dbReference>
<evidence type="ECO:0000256" key="2">
    <source>
        <dbReference type="ARBA" id="ARBA00022475"/>
    </source>
</evidence>
<keyword evidence="4 6" id="KW-1133">Transmembrane helix</keyword>
<comment type="caution">
    <text evidence="8">The sequence shown here is derived from an EMBL/GenBank/DDBJ whole genome shotgun (WGS) entry which is preliminary data.</text>
</comment>
<keyword evidence="2" id="KW-1003">Cell membrane</keyword>
<evidence type="ECO:0000256" key="6">
    <source>
        <dbReference type="SAM" id="Phobius"/>
    </source>
</evidence>
<evidence type="ECO:0000313" key="9">
    <source>
        <dbReference type="Proteomes" id="UP000305675"/>
    </source>
</evidence>
<dbReference type="Proteomes" id="UP000305675">
    <property type="component" value="Unassembled WGS sequence"/>
</dbReference>
<keyword evidence="9" id="KW-1185">Reference proteome</keyword>
<keyword evidence="3 6" id="KW-0812">Transmembrane</keyword>
<evidence type="ECO:0000259" key="7">
    <source>
        <dbReference type="Pfam" id="PF00482"/>
    </source>
</evidence>
<proteinExistence type="predicted"/>
<evidence type="ECO:0000256" key="1">
    <source>
        <dbReference type="ARBA" id="ARBA00004651"/>
    </source>
</evidence>
<organism evidence="8 9">
    <name type="scientific">Ferrimonas aestuarii</name>
    <dbReference type="NCBI Taxonomy" id="2569539"/>
    <lineage>
        <taxon>Bacteria</taxon>
        <taxon>Pseudomonadati</taxon>
        <taxon>Pseudomonadota</taxon>
        <taxon>Gammaproteobacteria</taxon>
        <taxon>Alteromonadales</taxon>
        <taxon>Ferrimonadaceae</taxon>
        <taxon>Ferrimonas</taxon>
    </lineage>
</organism>
<keyword evidence="5 6" id="KW-0472">Membrane</keyword>
<reference evidence="8 9" key="1">
    <citation type="submission" date="2019-04" db="EMBL/GenBank/DDBJ databases">
        <authorList>
            <person name="Hwang J.C."/>
        </authorList>
    </citation>
    <scope>NUCLEOTIDE SEQUENCE [LARGE SCALE GENOMIC DNA]</scope>
    <source>
        <strain evidence="8 9">IMCC35002</strain>
    </source>
</reference>
<sequence length="302" mass="34107">MSLYLALIFGGIALILHHKQKPDPKKAYLAVKETEKESAPLAVNLKALSDNRWIVKLRNLADPVLDLLGDGAWYKISAFVALVFFAAAYVNQRWLMLSPIVFPTVVAVGGFIWGWSFLLKRRKNKFEQTFPDALNIMMSAITAGDSITQAIIYVGETLNNTIGREFKYMGQRLKLGEPPETVFARSTKRFPYPSYLFFVVTIRANMSRGGQLKQVMARLIRVLVDSRAMEKKKMALTSEARLSAKLVAIMPFAFMGIMQLVSPENLQFVLFHPEGRWILFYVLGSEVLGLTIIWLLVRGVRA</sequence>
<evidence type="ECO:0000256" key="4">
    <source>
        <dbReference type="ARBA" id="ARBA00022989"/>
    </source>
</evidence>
<dbReference type="OrthoDB" id="5611741at2"/>
<dbReference type="GO" id="GO:0005886">
    <property type="term" value="C:plasma membrane"/>
    <property type="evidence" value="ECO:0007669"/>
    <property type="project" value="UniProtKB-SubCell"/>
</dbReference>
<name>A0A4U1BXM3_9GAMM</name>
<comment type="subcellular location">
    <subcellularLocation>
        <location evidence="1">Cell membrane</location>
        <topology evidence="1">Multi-pass membrane protein</topology>
    </subcellularLocation>
</comment>
<evidence type="ECO:0000256" key="5">
    <source>
        <dbReference type="ARBA" id="ARBA00023136"/>
    </source>
</evidence>
<dbReference type="EMBL" id="SWCJ01000001">
    <property type="protein sequence ID" value="TKB58475.1"/>
    <property type="molecule type" value="Genomic_DNA"/>
</dbReference>
<dbReference type="AlphaFoldDB" id="A0A4U1BXM3"/>
<feature type="transmembrane region" description="Helical" evidence="6">
    <location>
        <begin position="242"/>
        <end position="262"/>
    </location>
</feature>
<protein>
    <submittedName>
        <fullName evidence="8">Type II secretion system protein F</fullName>
    </submittedName>
</protein>
<evidence type="ECO:0000313" key="8">
    <source>
        <dbReference type="EMBL" id="TKB58475.1"/>
    </source>
</evidence>
<evidence type="ECO:0000256" key="3">
    <source>
        <dbReference type="ARBA" id="ARBA00022692"/>
    </source>
</evidence>
<feature type="transmembrane region" description="Helical" evidence="6">
    <location>
        <begin position="72"/>
        <end position="90"/>
    </location>
</feature>
<dbReference type="Gene3D" id="1.20.81.30">
    <property type="entry name" value="Type II secretion system (T2SS), domain F"/>
    <property type="match status" value="1"/>
</dbReference>
<dbReference type="PANTHER" id="PTHR35007">
    <property type="entry name" value="INTEGRAL MEMBRANE PROTEIN-RELATED"/>
    <property type="match status" value="1"/>
</dbReference>
<accession>A0A4U1BXM3</accession>